<proteinExistence type="predicted"/>
<protein>
    <submittedName>
        <fullName evidence="2">Alpha/beta hydrolase</fullName>
    </submittedName>
</protein>
<organism evidence="2 3">
    <name type="scientific">Polaribacter marinivivus</name>
    <dbReference type="NCBI Taxonomy" id="1524260"/>
    <lineage>
        <taxon>Bacteria</taxon>
        <taxon>Pseudomonadati</taxon>
        <taxon>Bacteroidota</taxon>
        <taxon>Flavobacteriia</taxon>
        <taxon>Flavobacteriales</taxon>
        <taxon>Flavobacteriaceae</taxon>
    </lineage>
</organism>
<keyword evidence="2" id="KW-0378">Hydrolase</keyword>
<keyword evidence="3" id="KW-1185">Reference proteome</keyword>
<reference evidence="3" key="1">
    <citation type="journal article" date="2019" name="Int. J. Syst. Evol. Microbiol.">
        <title>The Global Catalogue of Microorganisms (GCM) 10K type strain sequencing project: providing services to taxonomists for standard genome sequencing and annotation.</title>
        <authorList>
            <consortium name="The Broad Institute Genomics Platform"/>
            <consortium name="The Broad Institute Genome Sequencing Center for Infectious Disease"/>
            <person name="Wu L."/>
            <person name="Ma J."/>
        </authorList>
    </citation>
    <scope>NUCLEOTIDE SEQUENCE [LARGE SCALE GENOMIC DNA]</scope>
    <source>
        <strain evidence="3">CECT 8655</strain>
    </source>
</reference>
<dbReference type="InterPro" id="IPR012908">
    <property type="entry name" value="PGAP1-ab_dom-like"/>
</dbReference>
<evidence type="ECO:0000313" key="3">
    <source>
        <dbReference type="Proteomes" id="UP001595826"/>
    </source>
</evidence>
<dbReference type="SUPFAM" id="SSF53474">
    <property type="entry name" value="alpha/beta-Hydrolases"/>
    <property type="match status" value="1"/>
</dbReference>
<dbReference type="PANTHER" id="PTHR37946:SF1">
    <property type="entry name" value="SLL1969 PROTEIN"/>
    <property type="match status" value="1"/>
</dbReference>
<accession>A0ABV8R8K6</accession>
<feature type="domain" description="GPI inositol-deacylase PGAP1-like alpha/beta" evidence="1">
    <location>
        <begin position="112"/>
        <end position="276"/>
    </location>
</feature>
<dbReference type="PANTHER" id="PTHR37946">
    <property type="entry name" value="SLL1969 PROTEIN"/>
    <property type="match status" value="1"/>
</dbReference>
<dbReference type="EMBL" id="JBHSCY010000001">
    <property type="protein sequence ID" value="MFC4268821.1"/>
    <property type="molecule type" value="Genomic_DNA"/>
</dbReference>
<dbReference type="Pfam" id="PF07819">
    <property type="entry name" value="PGAP1"/>
    <property type="match status" value="1"/>
</dbReference>
<sequence length="366" mass="41412">MHQQIVHPPLLPSTEIQKLITGITGITYKIIRWNTKFFGSTISSFLKLLPSIVNKIKESDKKEVILSILNGVIGDYLEEKNNPLQLGMEFRSQSKSVQLNAKSLKENFPNNSGKIILMIHGSCMSSLQWTRNNHNHGEILANDLNKTLLYLNYNSGRHISTNGKNLNKLLKTLSKNWPVPIKEITIIAHSMGGLVTRSTLYYAKKQNQNWAKSLKKVVFLGTPHHGSPIEKIGNYLDLVLATIPYAKPFAKLGKIRSAGVTDLRYGNIIDKDWKNKNRFELKSDNRQTIQLPKEIEFYAIAGVLSNKLNNLLGDSLVDLKSALGKHKNPDKDLNFLKENTLILFENNHLDLLSNPKITDKLKVWLS</sequence>
<evidence type="ECO:0000259" key="1">
    <source>
        <dbReference type="Pfam" id="PF07819"/>
    </source>
</evidence>
<dbReference type="InterPro" id="IPR029058">
    <property type="entry name" value="AB_hydrolase_fold"/>
</dbReference>
<name>A0ABV8R8K6_9FLAO</name>
<comment type="caution">
    <text evidence="2">The sequence shown here is derived from an EMBL/GenBank/DDBJ whole genome shotgun (WGS) entry which is preliminary data.</text>
</comment>
<dbReference type="Proteomes" id="UP001595826">
    <property type="component" value="Unassembled WGS sequence"/>
</dbReference>
<gene>
    <name evidence="2" type="ORF">ACFOWD_07875</name>
</gene>
<dbReference type="RefSeq" id="WP_377409529.1">
    <property type="nucleotide sequence ID" value="NZ_JBHSCY010000001.1"/>
</dbReference>
<dbReference type="Gene3D" id="3.40.50.1820">
    <property type="entry name" value="alpha/beta hydrolase"/>
    <property type="match status" value="1"/>
</dbReference>
<dbReference type="GO" id="GO:0016787">
    <property type="term" value="F:hydrolase activity"/>
    <property type="evidence" value="ECO:0007669"/>
    <property type="project" value="UniProtKB-KW"/>
</dbReference>
<evidence type="ECO:0000313" key="2">
    <source>
        <dbReference type="EMBL" id="MFC4268821.1"/>
    </source>
</evidence>